<dbReference type="HOGENOM" id="CLU_041178_0_0_1"/>
<dbReference type="EMBL" id="KE361634">
    <property type="protein sequence ID" value="EPQ28507.1"/>
    <property type="molecule type" value="Genomic_DNA"/>
</dbReference>
<evidence type="ECO:0000259" key="6">
    <source>
        <dbReference type="Pfam" id="PF04116"/>
    </source>
</evidence>
<dbReference type="GO" id="GO:0008610">
    <property type="term" value="P:lipid biosynthetic process"/>
    <property type="evidence" value="ECO:0007669"/>
    <property type="project" value="InterPro"/>
</dbReference>
<organism evidence="7 8">
    <name type="scientific">Pseudozyma flocculosa PF-1</name>
    <dbReference type="NCBI Taxonomy" id="1277687"/>
    <lineage>
        <taxon>Eukaryota</taxon>
        <taxon>Fungi</taxon>
        <taxon>Dikarya</taxon>
        <taxon>Basidiomycota</taxon>
        <taxon>Ustilaginomycotina</taxon>
        <taxon>Ustilaginomycetes</taxon>
        <taxon>Ustilaginales</taxon>
        <taxon>Ustilaginaceae</taxon>
        <taxon>Pseudozyma</taxon>
    </lineage>
</organism>
<dbReference type="OrthoDB" id="6354873at2759"/>
<evidence type="ECO:0000256" key="3">
    <source>
        <dbReference type="ARBA" id="ARBA00022989"/>
    </source>
</evidence>
<accession>A0A061H6L6</accession>
<keyword evidence="2" id="KW-0812">Transmembrane</keyword>
<feature type="region of interest" description="Disordered" evidence="5">
    <location>
        <begin position="1"/>
        <end position="25"/>
    </location>
</feature>
<dbReference type="KEGG" id="pfp:PFL1_03810"/>
<proteinExistence type="predicted"/>
<name>A0A061H6L6_9BASI</name>
<dbReference type="InterPro" id="IPR050307">
    <property type="entry name" value="Sterol_Desaturase_Related"/>
</dbReference>
<comment type="subcellular location">
    <subcellularLocation>
        <location evidence="1">Membrane</location>
    </subcellularLocation>
</comment>
<dbReference type="RefSeq" id="XP_007879525.1">
    <property type="nucleotide sequence ID" value="XM_007881334.1"/>
</dbReference>
<dbReference type="Pfam" id="PF04116">
    <property type="entry name" value="FA_hydroxylase"/>
    <property type="match status" value="1"/>
</dbReference>
<dbReference type="GO" id="GO:0005506">
    <property type="term" value="F:iron ion binding"/>
    <property type="evidence" value="ECO:0007669"/>
    <property type="project" value="InterPro"/>
</dbReference>
<evidence type="ECO:0000313" key="7">
    <source>
        <dbReference type="EMBL" id="EPQ28507.1"/>
    </source>
</evidence>
<evidence type="ECO:0000256" key="4">
    <source>
        <dbReference type="ARBA" id="ARBA00023136"/>
    </source>
</evidence>
<evidence type="ECO:0000256" key="1">
    <source>
        <dbReference type="ARBA" id="ARBA00004370"/>
    </source>
</evidence>
<dbReference type="GeneID" id="19317918"/>
<dbReference type="AlphaFoldDB" id="A0A061H6L6"/>
<evidence type="ECO:0000256" key="5">
    <source>
        <dbReference type="SAM" id="MobiDB-lite"/>
    </source>
</evidence>
<keyword evidence="3" id="KW-1133">Transmembrane helix</keyword>
<feature type="domain" description="Fatty acid hydroxylase" evidence="6">
    <location>
        <begin position="247"/>
        <end position="384"/>
    </location>
</feature>
<dbReference type="PANTHER" id="PTHR11863">
    <property type="entry name" value="STEROL DESATURASE"/>
    <property type="match status" value="1"/>
</dbReference>
<evidence type="ECO:0000313" key="8">
    <source>
        <dbReference type="Proteomes" id="UP000053664"/>
    </source>
</evidence>
<dbReference type="GO" id="GO:0016020">
    <property type="term" value="C:membrane"/>
    <property type="evidence" value="ECO:0007669"/>
    <property type="project" value="UniProtKB-SubCell"/>
</dbReference>
<protein>
    <recommendedName>
        <fullName evidence="6">Fatty acid hydroxylase domain-containing protein</fullName>
    </recommendedName>
</protein>
<dbReference type="InterPro" id="IPR006694">
    <property type="entry name" value="Fatty_acid_hydroxylase"/>
</dbReference>
<dbReference type="GO" id="GO:0016491">
    <property type="term" value="F:oxidoreductase activity"/>
    <property type="evidence" value="ECO:0007669"/>
    <property type="project" value="InterPro"/>
</dbReference>
<gene>
    <name evidence="7" type="ORF">PFL1_03810</name>
</gene>
<evidence type="ECO:0000256" key="2">
    <source>
        <dbReference type="ARBA" id="ARBA00022692"/>
    </source>
</evidence>
<sequence length="400" mass="45806">MASAAEIPKEAGVAPRTRPSMGDQQLTDSEIHTIAPDNACDEPAPQAPGGHGKKAIAIDSETGEGFDKVYGVRPKTTWHLKPWKERNLWEFVASLDIGPDVCYAKRPAEAEMRGPPPVRPMWEENFFILRTAAVGPVIHTAWNYLLPDHKMHWAPAWVMYHLAFILFAHTMIKRLHRYMAEYGTFDEQNRGRDMVDDKHVNHLGQSIFIYTIFRSVAPFLLAWRGDMTAPLTGLSWATPLKLAWWELALDYFFYLYHRSCHEFDSLWFIHRQHHATKHPTPILSILADDYQEVLEVFIVPFLATAVSPKMSFIELWLVVCYTLYVEALGHSGIRAVWPHPVLGLVLKPFGCELAVEDHELHHRLGKSGMNYGKQTRVWDRLFGTISERIETPQTGLFTQK</sequence>
<keyword evidence="4" id="KW-0472">Membrane</keyword>
<reference evidence="7 8" key="1">
    <citation type="journal article" date="2013" name="Plant Cell">
        <title>The transition from a phytopathogenic smut ancestor to an anamorphic biocontrol agent deciphered by comparative whole-genome analysis.</title>
        <authorList>
            <person name="Lefebvre F."/>
            <person name="Joly D.L."/>
            <person name="Labbe C."/>
            <person name="Teichmann B."/>
            <person name="Linning R."/>
            <person name="Belzile F."/>
            <person name="Bakkeren G."/>
            <person name="Belanger R.R."/>
        </authorList>
    </citation>
    <scope>NUCLEOTIDE SEQUENCE [LARGE SCALE GENOMIC DNA]</scope>
    <source>
        <strain evidence="7 8">PF-1</strain>
    </source>
</reference>
<dbReference type="Proteomes" id="UP000053664">
    <property type="component" value="Unassembled WGS sequence"/>
</dbReference>
<dbReference type="eggNOG" id="ENOG502SEYJ">
    <property type="taxonomic scope" value="Eukaryota"/>
</dbReference>